<name>A0ABR1FU21_AURAN</name>
<proteinExistence type="predicted"/>
<dbReference type="SUPFAM" id="SSF51735">
    <property type="entry name" value="NAD(P)-binding Rossmann-fold domains"/>
    <property type="match status" value="1"/>
</dbReference>
<dbReference type="PANTHER" id="PTHR43333:SF1">
    <property type="entry name" value="D-ISOMER SPECIFIC 2-HYDROXYACID DEHYDROGENASE NAD-BINDING DOMAIN-CONTAINING PROTEIN"/>
    <property type="match status" value="1"/>
</dbReference>
<dbReference type="Gene3D" id="3.40.50.720">
    <property type="entry name" value="NAD(P)-binding Rossmann-like Domain"/>
    <property type="match status" value="2"/>
</dbReference>
<sequence>MRTLGWARDGGPRRHFDATTRDVDRVLADCDVLVSALPSTAATRGLLGGGRLAACGRSPLFLNVGRGDLLGEDDVLAALAAGHVREAVLDVFAEEPLSADSPLWASPGVRVTPHVAALSLPADVAVVFCDNLDRWTRGEELRYVVDWEKGY</sequence>
<feature type="domain" description="D-isomer specific 2-hydroxyacid dehydrogenase NAD-binding" evidence="3">
    <location>
        <begin position="2"/>
        <end position="116"/>
    </location>
</feature>
<dbReference type="Pfam" id="PF02826">
    <property type="entry name" value="2-Hacid_dh_C"/>
    <property type="match status" value="1"/>
</dbReference>
<comment type="caution">
    <text evidence="4">The sequence shown here is derived from an EMBL/GenBank/DDBJ whole genome shotgun (WGS) entry which is preliminary data.</text>
</comment>
<evidence type="ECO:0000313" key="4">
    <source>
        <dbReference type="EMBL" id="KAK7238446.1"/>
    </source>
</evidence>
<dbReference type="Proteomes" id="UP001363151">
    <property type="component" value="Unassembled WGS sequence"/>
</dbReference>
<evidence type="ECO:0000256" key="1">
    <source>
        <dbReference type="ARBA" id="ARBA00023002"/>
    </source>
</evidence>
<organism evidence="4 5">
    <name type="scientific">Aureococcus anophagefferens</name>
    <name type="common">Harmful bloom alga</name>
    <dbReference type="NCBI Taxonomy" id="44056"/>
    <lineage>
        <taxon>Eukaryota</taxon>
        <taxon>Sar</taxon>
        <taxon>Stramenopiles</taxon>
        <taxon>Ochrophyta</taxon>
        <taxon>Pelagophyceae</taxon>
        <taxon>Pelagomonadales</taxon>
        <taxon>Pelagomonadaceae</taxon>
        <taxon>Aureococcus</taxon>
    </lineage>
</organism>
<protein>
    <submittedName>
        <fullName evidence="4">Hydroxypyruvate reductase</fullName>
    </submittedName>
</protein>
<evidence type="ECO:0000256" key="2">
    <source>
        <dbReference type="ARBA" id="ARBA00023027"/>
    </source>
</evidence>
<gene>
    <name evidence="4" type="ORF">SO694_00023468</name>
</gene>
<accession>A0ABR1FU21</accession>
<dbReference type="InterPro" id="IPR036291">
    <property type="entry name" value="NAD(P)-bd_dom_sf"/>
</dbReference>
<dbReference type="PANTHER" id="PTHR43333">
    <property type="entry name" value="2-HACID_DH_C DOMAIN-CONTAINING PROTEIN"/>
    <property type="match status" value="1"/>
</dbReference>
<dbReference type="EMBL" id="JBBJCI010000230">
    <property type="protein sequence ID" value="KAK7238446.1"/>
    <property type="molecule type" value="Genomic_DNA"/>
</dbReference>
<reference evidence="4 5" key="1">
    <citation type="submission" date="2024-03" db="EMBL/GenBank/DDBJ databases">
        <title>Aureococcus anophagefferens CCMP1851 and Kratosvirus quantuckense: Draft genome of a second virus-susceptible host strain in the model system.</title>
        <authorList>
            <person name="Chase E."/>
            <person name="Truchon A.R."/>
            <person name="Schepens W."/>
            <person name="Wilhelm S.W."/>
        </authorList>
    </citation>
    <scope>NUCLEOTIDE SEQUENCE [LARGE SCALE GENOMIC DNA]</scope>
    <source>
        <strain evidence="4 5">CCMP1851</strain>
    </source>
</reference>
<evidence type="ECO:0000259" key="3">
    <source>
        <dbReference type="Pfam" id="PF02826"/>
    </source>
</evidence>
<keyword evidence="2" id="KW-0520">NAD</keyword>
<keyword evidence="1" id="KW-0560">Oxidoreductase</keyword>
<keyword evidence="5" id="KW-1185">Reference proteome</keyword>
<evidence type="ECO:0000313" key="5">
    <source>
        <dbReference type="Proteomes" id="UP001363151"/>
    </source>
</evidence>
<dbReference type="InterPro" id="IPR006140">
    <property type="entry name" value="D-isomer_DH_NAD-bd"/>
</dbReference>